<comment type="catalytic activity">
    <reaction evidence="9">
        <text>2-(2-carboxy-4-methylthiazol-5-yl)ethyl phosphate + 4-amino-2-methyl-5-(diphosphooxymethyl)pyrimidine + 2 H(+) = thiamine phosphate + CO2 + diphosphate</text>
        <dbReference type="Rhea" id="RHEA:47848"/>
        <dbReference type="ChEBI" id="CHEBI:15378"/>
        <dbReference type="ChEBI" id="CHEBI:16526"/>
        <dbReference type="ChEBI" id="CHEBI:33019"/>
        <dbReference type="ChEBI" id="CHEBI:37575"/>
        <dbReference type="ChEBI" id="CHEBI:57841"/>
        <dbReference type="ChEBI" id="CHEBI:62890"/>
        <dbReference type="EC" id="2.5.1.3"/>
    </reaction>
</comment>
<reference evidence="12" key="1">
    <citation type="submission" date="2015-10" db="EMBL/GenBank/DDBJ databases">
        <authorList>
            <person name="Gilbert D.G."/>
        </authorList>
    </citation>
    <scope>NUCLEOTIDE SEQUENCE</scope>
</reference>
<dbReference type="InterPro" id="IPR034291">
    <property type="entry name" value="TMP_synthase"/>
</dbReference>
<dbReference type="GO" id="GO:0005737">
    <property type="term" value="C:cytoplasm"/>
    <property type="evidence" value="ECO:0007669"/>
    <property type="project" value="TreeGrafter"/>
</dbReference>
<evidence type="ECO:0000256" key="7">
    <source>
        <dbReference type="ARBA" id="ARBA00022977"/>
    </source>
</evidence>
<dbReference type="GO" id="GO:0004789">
    <property type="term" value="F:thiamine-phosphate diphosphorylase activity"/>
    <property type="evidence" value="ECO:0007669"/>
    <property type="project" value="UniProtKB-EC"/>
</dbReference>
<evidence type="ECO:0000256" key="3">
    <source>
        <dbReference type="ARBA" id="ARBA00012830"/>
    </source>
</evidence>
<evidence type="ECO:0000313" key="12">
    <source>
        <dbReference type="EMBL" id="CUV01861.1"/>
    </source>
</evidence>
<dbReference type="GO" id="GO:0009228">
    <property type="term" value="P:thiamine biosynthetic process"/>
    <property type="evidence" value="ECO:0007669"/>
    <property type="project" value="UniProtKB-KW"/>
</dbReference>
<evidence type="ECO:0000256" key="2">
    <source>
        <dbReference type="ARBA" id="ARBA00005165"/>
    </source>
</evidence>
<keyword evidence="4 12" id="KW-0808">Transferase</keyword>
<dbReference type="EC" id="2.5.1.3" evidence="3"/>
<sequence>MTSGDLVERVTEAVLGGVDLVQLREKDLSDERLLELAGTLLEAIRGRAKLIVNESAEVALAAGAQGVQLGEAGPPVSEARKTLGSDALIGRSVHSLQSATQAEADGADFLLVGTMFASRSHPGEAPSGPGLMREVSADTRVPLIGIGGITPENAAEVIEAGASGVAVITNILAAQDPQAAAAKLKEAICVEWRVSENPADVR</sequence>
<dbReference type="InterPro" id="IPR022998">
    <property type="entry name" value="ThiamineP_synth_TenI"/>
</dbReference>
<dbReference type="CDD" id="cd00564">
    <property type="entry name" value="TMP_TenI"/>
    <property type="match status" value="1"/>
</dbReference>
<dbReference type="InterPro" id="IPR036206">
    <property type="entry name" value="ThiamineP_synth_sf"/>
</dbReference>
<comment type="pathway">
    <text evidence="2">Cofactor biosynthesis; thiamine diphosphate biosynthesis; thiamine phosphate from 4-amino-2-methyl-5-diphosphomethylpyrimidine and 4-methyl-5-(2-phosphoethyl)-thiazole: step 1/1.</text>
</comment>
<dbReference type="EMBL" id="FAXA01000146">
    <property type="protein sequence ID" value="CUV01861.1"/>
    <property type="molecule type" value="Genomic_DNA"/>
</dbReference>
<comment type="catalytic activity">
    <reaction evidence="10">
        <text>2-[(2R,5Z)-2-carboxy-4-methylthiazol-5(2H)-ylidene]ethyl phosphate + 4-amino-2-methyl-5-(diphosphooxymethyl)pyrimidine + 2 H(+) = thiamine phosphate + CO2 + diphosphate</text>
        <dbReference type="Rhea" id="RHEA:47844"/>
        <dbReference type="ChEBI" id="CHEBI:15378"/>
        <dbReference type="ChEBI" id="CHEBI:16526"/>
        <dbReference type="ChEBI" id="CHEBI:33019"/>
        <dbReference type="ChEBI" id="CHEBI:37575"/>
        <dbReference type="ChEBI" id="CHEBI:57841"/>
        <dbReference type="ChEBI" id="CHEBI:62899"/>
        <dbReference type="EC" id="2.5.1.3"/>
    </reaction>
</comment>
<evidence type="ECO:0000259" key="11">
    <source>
        <dbReference type="Pfam" id="PF02581"/>
    </source>
</evidence>
<evidence type="ECO:0000256" key="5">
    <source>
        <dbReference type="ARBA" id="ARBA00022723"/>
    </source>
</evidence>
<dbReference type="SUPFAM" id="SSF51391">
    <property type="entry name" value="Thiamin phosphate synthase"/>
    <property type="match status" value="1"/>
</dbReference>
<dbReference type="GO" id="GO:0009229">
    <property type="term" value="P:thiamine diphosphate biosynthetic process"/>
    <property type="evidence" value="ECO:0007669"/>
    <property type="project" value="UniProtKB-UniPathway"/>
</dbReference>
<proteinExistence type="inferred from homology"/>
<evidence type="ECO:0000256" key="9">
    <source>
        <dbReference type="ARBA" id="ARBA00047851"/>
    </source>
</evidence>
<evidence type="ECO:0000256" key="4">
    <source>
        <dbReference type="ARBA" id="ARBA00022679"/>
    </source>
</evidence>
<evidence type="ECO:0000256" key="6">
    <source>
        <dbReference type="ARBA" id="ARBA00022842"/>
    </source>
</evidence>
<dbReference type="GO" id="GO:0046872">
    <property type="term" value="F:metal ion binding"/>
    <property type="evidence" value="ECO:0007669"/>
    <property type="project" value="UniProtKB-KW"/>
</dbReference>
<comment type="catalytic activity">
    <reaction evidence="8">
        <text>4-methyl-5-(2-phosphooxyethyl)-thiazole + 4-amino-2-methyl-5-(diphosphooxymethyl)pyrimidine + H(+) = thiamine phosphate + diphosphate</text>
        <dbReference type="Rhea" id="RHEA:22328"/>
        <dbReference type="ChEBI" id="CHEBI:15378"/>
        <dbReference type="ChEBI" id="CHEBI:33019"/>
        <dbReference type="ChEBI" id="CHEBI:37575"/>
        <dbReference type="ChEBI" id="CHEBI:57841"/>
        <dbReference type="ChEBI" id="CHEBI:58296"/>
        <dbReference type="EC" id="2.5.1.3"/>
    </reaction>
</comment>
<dbReference type="PANTHER" id="PTHR20857">
    <property type="entry name" value="THIAMINE-PHOSPHATE PYROPHOSPHORYLASE"/>
    <property type="match status" value="1"/>
</dbReference>
<evidence type="ECO:0000256" key="1">
    <source>
        <dbReference type="ARBA" id="ARBA00001946"/>
    </source>
</evidence>
<keyword evidence="7" id="KW-0784">Thiamine biosynthesis</keyword>
<dbReference type="InterPro" id="IPR013785">
    <property type="entry name" value="Aldolase_TIM"/>
</dbReference>
<dbReference type="Gene3D" id="3.20.20.70">
    <property type="entry name" value="Aldolase class I"/>
    <property type="match status" value="1"/>
</dbReference>
<evidence type="ECO:0000256" key="8">
    <source>
        <dbReference type="ARBA" id="ARBA00047334"/>
    </source>
</evidence>
<keyword evidence="6" id="KW-0460">Magnesium</keyword>
<evidence type="ECO:0000256" key="10">
    <source>
        <dbReference type="ARBA" id="ARBA00047883"/>
    </source>
</evidence>
<gene>
    <name evidence="12" type="ORF">MGWOODY_Clf1109</name>
</gene>
<dbReference type="AlphaFoldDB" id="A0A160V7J5"/>
<dbReference type="HAMAP" id="MF_00097">
    <property type="entry name" value="TMP_synthase"/>
    <property type="match status" value="1"/>
</dbReference>
<accession>A0A160V7J5</accession>
<dbReference type="UniPathway" id="UPA00060">
    <property type="reaction ID" value="UER00141"/>
</dbReference>
<keyword evidence="5" id="KW-0479">Metal-binding</keyword>
<comment type="cofactor">
    <cofactor evidence="1">
        <name>Mg(2+)</name>
        <dbReference type="ChEBI" id="CHEBI:18420"/>
    </cofactor>
</comment>
<dbReference type="NCBIfam" id="TIGR00693">
    <property type="entry name" value="thiE"/>
    <property type="match status" value="1"/>
</dbReference>
<protein>
    <recommendedName>
        <fullName evidence="3">thiamine phosphate synthase</fullName>
        <ecNumber evidence="3">2.5.1.3</ecNumber>
    </recommendedName>
</protein>
<organism evidence="12">
    <name type="scientific">hydrothermal vent metagenome</name>
    <dbReference type="NCBI Taxonomy" id="652676"/>
    <lineage>
        <taxon>unclassified sequences</taxon>
        <taxon>metagenomes</taxon>
        <taxon>ecological metagenomes</taxon>
    </lineage>
</organism>
<dbReference type="PANTHER" id="PTHR20857:SF15">
    <property type="entry name" value="THIAMINE-PHOSPHATE SYNTHASE"/>
    <property type="match status" value="1"/>
</dbReference>
<name>A0A160V7J5_9ZZZZ</name>
<feature type="domain" description="Thiamine phosphate synthase/TenI" evidence="11">
    <location>
        <begin position="4"/>
        <end position="171"/>
    </location>
</feature>
<dbReference type="Pfam" id="PF02581">
    <property type="entry name" value="TMP-TENI"/>
    <property type="match status" value="1"/>
</dbReference>